<evidence type="ECO:0000256" key="5">
    <source>
        <dbReference type="ARBA" id="ARBA00023136"/>
    </source>
</evidence>
<keyword evidence="5" id="KW-0472">Membrane</keyword>
<evidence type="ECO:0000256" key="4">
    <source>
        <dbReference type="ARBA" id="ARBA00022989"/>
    </source>
</evidence>
<dbReference type="GO" id="GO:0016301">
    <property type="term" value="F:kinase activity"/>
    <property type="evidence" value="ECO:0007669"/>
    <property type="project" value="UniProtKB-KW"/>
</dbReference>
<evidence type="ECO:0000256" key="3">
    <source>
        <dbReference type="ARBA" id="ARBA00022692"/>
    </source>
</evidence>
<keyword evidence="4" id="KW-1133">Transmembrane helix</keyword>
<dbReference type="InterPro" id="IPR019494">
    <property type="entry name" value="FIST_C"/>
</dbReference>
<feature type="domain" description="FIST C-domain" evidence="7">
    <location>
        <begin position="223"/>
        <end position="363"/>
    </location>
</feature>
<dbReference type="SMART" id="SM00897">
    <property type="entry name" value="FIST"/>
    <property type="match status" value="1"/>
</dbReference>
<keyword evidence="3" id="KW-0812">Transmembrane</keyword>
<dbReference type="KEGG" id="tvr:TVD_00035"/>
<dbReference type="PIRSF" id="PIRSF018953">
    <property type="entry name" value="UCP018953"/>
    <property type="match status" value="1"/>
</dbReference>
<dbReference type="SMART" id="SM01204">
    <property type="entry name" value="FIST_C"/>
    <property type="match status" value="1"/>
</dbReference>
<sequence>MTTPFRSATAPGDEPGALATTLIAELGEQPVRGDDQVRVGFIYLSDPLSRHARSLLKHLREGLGIDHFVGGMAMAIIGPRDELYEQPGVTLMIGEFPASSVRVIYHPVRRFEDLVQELDGFLDPQTPGRLILNADPQTESLEDILTEIGEQTAWFATGGVNSGEPGVVQIADGVSASGITGLALRDDVAIAARHSQGCTPLPGQHELTETWRNIIVRLDGQQALPAFKGIIGDVLSRDLERALGYILVGFPIAGSDTGDYRVRNIIGVDLDQEVLAIGEMLEPGSQILFVRRDGQAARDDLERMLEQVRAQAPNGIRGALYVSCVGRGRHQFGQEGAELAIVQKGLGDVPLVGFFANGEIFANRLYGYTGVLTLFT</sequence>
<keyword evidence="8" id="KW-0808">Transferase</keyword>
<dbReference type="STRING" id="106634.TVD_00035"/>
<gene>
    <name evidence="8" type="ORF">TVD_00035</name>
</gene>
<dbReference type="PATRIC" id="fig|106634.4.peg.7"/>
<reference evidence="8 9" key="1">
    <citation type="submission" date="2015-04" db="EMBL/GenBank/DDBJ databases">
        <title>Complete Sequence for the Genome of the Thioalkalivibrio versutus D301.</title>
        <authorList>
            <person name="Mu T."/>
            <person name="Zhou J."/>
            <person name="Xu X."/>
        </authorList>
    </citation>
    <scope>NUCLEOTIDE SEQUENCE [LARGE SCALE GENOMIC DNA]</scope>
    <source>
        <strain evidence="8 9">D301</strain>
    </source>
</reference>
<dbReference type="AlphaFoldDB" id="A0A0G3FY13"/>
<evidence type="ECO:0000313" key="9">
    <source>
        <dbReference type="Proteomes" id="UP000064201"/>
    </source>
</evidence>
<organism evidence="8 9">
    <name type="scientific">Thioalkalivibrio versutus</name>
    <dbReference type="NCBI Taxonomy" id="106634"/>
    <lineage>
        <taxon>Bacteria</taxon>
        <taxon>Pseudomonadati</taxon>
        <taxon>Pseudomonadota</taxon>
        <taxon>Gammaproteobacteria</taxon>
        <taxon>Chromatiales</taxon>
        <taxon>Ectothiorhodospiraceae</taxon>
        <taxon>Thioalkalivibrio</taxon>
    </lineage>
</organism>
<protein>
    <submittedName>
        <fullName evidence="8">Histidine kinase</fullName>
    </submittedName>
</protein>
<dbReference type="OrthoDB" id="9770435at2"/>
<feature type="domain" description="FIST" evidence="6">
    <location>
        <begin position="38"/>
        <end position="222"/>
    </location>
</feature>
<evidence type="ECO:0000313" key="8">
    <source>
        <dbReference type="EMBL" id="AKJ93848.1"/>
    </source>
</evidence>
<evidence type="ECO:0000256" key="2">
    <source>
        <dbReference type="ARBA" id="ARBA00022475"/>
    </source>
</evidence>
<keyword evidence="2" id="KW-1003">Cell membrane</keyword>
<dbReference type="EMBL" id="CP011367">
    <property type="protein sequence ID" value="AKJ93848.1"/>
    <property type="molecule type" value="Genomic_DNA"/>
</dbReference>
<name>A0A0G3FY13_9GAMM</name>
<dbReference type="Pfam" id="PF10442">
    <property type="entry name" value="FIST_C"/>
    <property type="match status" value="1"/>
</dbReference>
<dbReference type="PANTHER" id="PTHR14939">
    <property type="entry name" value="F-BOX ONLY PROTEIN 22"/>
    <property type="match status" value="1"/>
</dbReference>
<accession>A0A0G3FY13</accession>
<comment type="subcellular location">
    <subcellularLocation>
        <location evidence="1">Cell membrane</location>
        <topology evidence="1">Multi-pass membrane protein</topology>
    </subcellularLocation>
</comment>
<proteinExistence type="predicted"/>
<dbReference type="InterPro" id="IPR016741">
    <property type="entry name" value="UCP018953"/>
</dbReference>
<evidence type="ECO:0000259" key="7">
    <source>
        <dbReference type="SMART" id="SM01204"/>
    </source>
</evidence>
<dbReference type="PANTHER" id="PTHR14939:SF5">
    <property type="entry name" value="F-BOX ONLY PROTEIN 22"/>
    <property type="match status" value="1"/>
</dbReference>
<dbReference type="InterPro" id="IPR013702">
    <property type="entry name" value="FIST_domain_N"/>
</dbReference>
<keyword evidence="9" id="KW-1185">Reference proteome</keyword>
<dbReference type="GO" id="GO:0005886">
    <property type="term" value="C:plasma membrane"/>
    <property type="evidence" value="ECO:0007669"/>
    <property type="project" value="UniProtKB-SubCell"/>
</dbReference>
<evidence type="ECO:0000256" key="1">
    <source>
        <dbReference type="ARBA" id="ARBA00004651"/>
    </source>
</evidence>
<keyword evidence="8" id="KW-0418">Kinase</keyword>
<dbReference type="RefSeq" id="WP_047250464.1">
    <property type="nucleotide sequence ID" value="NZ_CP011367.1"/>
</dbReference>
<dbReference type="Pfam" id="PF08495">
    <property type="entry name" value="FIST"/>
    <property type="match status" value="1"/>
</dbReference>
<dbReference type="Proteomes" id="UP000064201">
    <property type="component" value="Chromosome"/>
</dbReference>
<evidence type="ECO:0000259" key="6">
    <source>
        <dbReference type="SMART" id="SM00897"/>
    </source>
</evidence>